<reference evidence="3 4" key="1">
    <citation type="submission" date="2024-10" db="EMBL/GenBank/DDBJ databases">
        <title>The Natural Products Discovery Center: Release of the First 8490 Sequenced Strains for Exploring Actinobacteria Biosynthetic Diversity.</title>
        <authorList>
            <person name="Kalkreuter E."/>
            <person name="Kautsar S.A."/>
            <person name="Yang D."/>
            <person name="Bader C.D."/>
            <person name="Teijaro C.N."/>
            <person name="Fluegel L."/>
            <person name="Davis C.M."/>
            <person name="Simpson J.R."/>
            <person name="Lauterbach L."/>
            <person name="Steele A.D."/>
            <person name="Gui C."/>
            <person name="Meng S."/>
            <person name="Li G."/>
            <person name="Viehrig K."/>
            <person name="Ye F."/>
            <person name="Su P."/>
            <person name="Kiefer A.F."/>
            <person name="Nichols A."/>
            <person name="Cepeda A.J."/>
            <person name="Yan W."/>
            <person name="Fan B."/>
            <person name="Jiang Y."/>
            <person name="Adhikari A."/>
            <person name="Zheng C.-J."/>
            <person name="Schuster L."/>
            <person name="Cowan T.M."/>
            <person name="Smanski M.J."/>
            <person name="Chevrette M.G."/>
            <person name="De Carvalho L.P.S."/>
            <person name="Shen B."/>
        </authorList>
    </citation>
    <scope>NUCLEOTIDE SEQUENCE [LARGE SCALE GENOMIC DNA]</scope>
    <source>
        <strain evidence="3 4">NPDC005497</strain>
    </source>
</reference>
<comment type="caution">
    <text evidence="3">The sequence shown here is derived from an EMBL/GenBank/DDBJ whole genome shotgun (WGS) entry which is preliminary data.</text>
</comment>
<evidence type="ECO:0000259" key="2">
    <source>
        <dbReference type="Pfam" id="PF00496"/>
    </source>
</evidence>
<evidence type="ECO:0000313" key="4">
    <source>
        <dbReference type="Proteomes" id="UP001601422"/>
    </source>
</evidence>
<evidence type="ECO:0000313" key="3">
    <source>
        <dbReference type="EMBL" id="MFF0003129.1"/>
    </source>
</evidence>
<feature type="domain" description="Solute-binding protein family 5" evidence="2">
    <location>
        <begin position="84"/>
        <end position="425"/>
    </location>
</feature>
<sequence length="503" mass="52379">MRIPRRRLTAGLLLLPLLSGCFASSGDGSAETSDSSGSGEGGRLRVALAFPPTQNYSPYGYDAYNLSRLGVAEGLTRLDANGTAVPALAESWSREKGGESWLFTLRDATFQDGEDVTAEAAASALTHVAAAKPAPAAISGVKLTAEAVGENRVRVSTGGADPVLPLRLTNPSLAVFSPKAYGKKGTVNAVGTATGPFELTEVTGDRSAALDRFDGYWGGRAQASGIDVRYVSDGTARANALRTGDVDIAEAIPVAQAASLDKGTVHESNTARDTSLYLNTRSGVFTDPGLRAAARAAVDGATVAEGVYEGSAEPAQGIYGPAVTWAAGKRVQPSGRAAATDPDGKSITIAGYNDRPELAETAQVLQQQLEKAGFEVKLEVRTYARLEGDLLAGKFDAAVVARNMMTDTGDPVTVLDSDFTCDGSYNLAFLCDRDVDRLVATARAEADPAKRQDAAMKAEAAILGTDAVIPLVHLKAVTGVRASVQGTRLDPYERELVGVGTRP</sequence>
<keyword evidence="4" id="KW-1185">Reference proteome</keyword>
<organism evidence="3 4">
    <name type="scientific">Streptomyces tibetensis</name>
    <dbReference type="NCBI Taxonomy" id="2382123"/>
    <lineage>
        <taxon>Bacteria</taxon>
        <taxon>Bacillati</taxon>
        <taxon>Actinomycetota</taxon>
        <taxon>Actinomycetes</taxon>
        <taxon>Kitasatosporales</taxon>
        <taxon>Streptomycetaceae</taxon>
        <taxon>Streptomyces</taxon>
    </lineage>
</organism>
<dbReference type="PANTHER" id="PTHR30290">
    <property type="entry name" value="PERIPLASMIC BINDING COMPONENT OF ABC TRANSPORTER"/>
    <property type="match status" value="1"/>
</dbReference>
<dbReference type="RefSeq" id="WP_389825958.1">
    <property type="nucleotide sequence ID" value="NZ_JBIAJP010000001.1"/>
</dbReference>
<protein>
    <submittedName>
        <fullName evidence="3">ABC transporter substrate-binding protein</fullName>
    </submittedName>
</protein>
<evidence type="ECO:0000256" key="1">
    <source>
        <dbReference type="SAM" id="SignalP"/>
    </source>
</evidence>
<accession>A0ABW6MQ14</accession>
<name>A0ABW6MQ14_9ACTN</name>
<dbReference type="PANTHER" id="PTHR30290:SF65">
    <property type="entry name" value="MONOACYL PHOSPHATIDYLINOSITOL TETRAMANNOSIDE-BINDING PROTEIN LPQW-RELATED"/>
    <property type="match status" value="1"/>
</dbReference>
<dbReference type="Gene3D" id="3.40.190.10">
    <property type="entry name" value="Periplasmic binding protein-like II"/>
    <property type="match status" value="1"/>
</dbReference>
<proteinExistence type="predicted"/>
<dbReference type="PROSITE" id="PS51257">
    <property type="entry name" value="PROKAR_LIPOPROTEIN"/>
    <property type="match status" value="1"/>
</dbReference>
<gene>
    <name evidence="3" type="ORF">ACFYQT_06690</name>
</gene>
<dbReference type="InterPro" id="IPR000914">
    <property type="entry name" value="SBP_5_dom"/>
</dbReference>
<dbReference type="Gene3D" id="3.10.105.10">
    <property type="entry name" value="Dipeptide-binding Protein, Domain 3"/>
    <property type="match status" value="1"/>
</dbReference>
<feature type="signal peptide" evidence="1">
    <location>
        <begin position="1"/>
        <end position="23"/>
    </location>
</feature>
<dbReference type="Pfam" id="PF00496">
    <property type="entry name" value="SBP_bac_5"/>
    <property type="match status" value="1"/>
</dbReference>
<dbReference type="InterPro" id="IPR039424">
    <property type="entry name" value="SBP_5"/>
</dbReference>
<dbReference type="EMBL" id="JBIAJP010000001">
    <property type="protein sequence ID" value="MFF0003129.1"/>
    <property type="molecule type" value="Genomic_DNA"/>
</dbReference>
<dbReference type="SUPFAM" id="SSF53850">
    <property type="entry name" value="Periplasmic binding protein-like II"/>
    <property type="match status" value="1"/>
</dbReference>
<dbReference type="Proteomes" id="UP001601422">
    <property type="component" value="Unassembled WGS sequence"/>
</dbReference>
<dbReference type="PIRSF" id="PIRSF002741">
    <property type="entry name" value="MppA"/>
    <property type="match status" value="1"/>
</dbReference>
<keyword evidence="1" id="KW-0732">Signal</keyword>
<dbReference type="InterPro" id="IPR030678">
    <property type="entry name" value="Peptide/Ni-bd"/>
</dbReference>
<feature type="chain" id="PRO_5046637596" evidence="1">
    <location>
        <begin position="24"/>
        <end position="503"/>
    </location>
</feature>